<dbReference type="GO" id="GO:0005886">
    <property type="term" value="C:plasma membrane"/>
    <property type="evidence" value="ECO:0007669"/>
    <property type="project" value="UniProtKB-SubCell"/>
</dbReference>
<comment type="similarity">
    <text evidence="12">Belongs to the cytochrome b561 family.</text>
</comment>
<keyword evidence="5" id="KW-0349">Heme</keyword>
<feature type="transmembrane region" description="Helical" evidence="13">
    <location>
        <begin position="15"/>
        <end position="36"/>
    </location>
</feature>
<evidence type="ECO:0000256" key="11">
    <source>
        <dbReference type="ARBA" id="ARBA00023136"/>
    </source>
</evidence>
<gene>
    <name evidence="15" type="ORF">FHS09_002717</name>
</gene>
<comment type="caution">
    <text evidence="15">The sequence shown here is derived from an EMBL/GenBank/DDBJ whole genome shotgun (WGS) entry which is preliminary data.</text>
</comment>
<keyword evidence="4" id="KW-1003">Cell membrane</keyword>
<dbReference type="PANTHER" id="PTHR30529:SF3">
    <property type="entry name" value="CYTOCHROME B561 HOMOLOG 1"/>
    <property type="match status" value="1"/>
</dbReference>
<organism evidence="15 16">
    <name type="scientific">Microbulbifer rhizosphaerae</name>
    <dbReference type="NCBI Taxonomy" id="1562603"/>
    <lineage>
        <taxon>Bacteria</taxon>
        <taxon>Pseudomonadati</taxon>
        <taxon>Pseudomonadota</taxon>
        <taxon>Gammaproteobacteria</taxon>
        <taxon>Cellvibrionales</taxon>
        <taxon>Microbulbiferaceae</taxon>
        <taxon>Microbulbifer</taxon>
    </lineage>
</organism>
<feature type="transmembrane region" description="Helical" evidence="13">
    <location>
        <begin position="48"/>
        <end position="67"/>
    </location>
</feature>
<dbReference type="SUPFAM" id="SSF81342">
    <property type="entry name" value="Transmembrane di-heme cytochromes"/>
    <property type="match status" value="1"/>
</dbReference>
<evidence type="ECO:0000256" key="3">
    <source>
        <dbReference type="ARBA" id="ARBA00022448"/>
    </source>
</evidence>
<comment type="subcellular location">
    <subcellularLocation>
        <location evidence="2">Cell membrane</location>
        <topology evidence="2">Multi-pass membrane protein</topology>
    </subcellularLocation>
</comment>
<dbReference type="GO" id="GO:0020037">
    <property type="term" value="F:heme binding"/>
    <property type="evidence" value="ECO:0007669"/>
    <property type="project" value="TreeGrafter"/>
</dbReference>
<dbReference type="InterPro" id="IPR016174">
    <property type="entry name" value="Di-haem_cyt_TM"/>
</dbReference>
<evidence type="ECO:0000256" key="12">
    <source>
        <dbReference type="ARBA" id="ARBA00037975"/>
    </source>
</evidence>
<evidence type="ECO:0000313" key="16">
    <source>
        <dbReference type="Proteomes" id="UP000535937"/>
    </source>
</evidence>
<evidence type="ECO:0000256" key="6">
    <source>
        <dbReference type="ARBA" id="ARBA00022692"/>
    </source>
</evidence>
<dbReference type="GO" id="GO:0009055">
    <property type="term" value="F:electron transfer activity"/>
    <property type="evidence" value="ECO:0007669"/>
    <property type="project" value="InterPro"/>
</dbReference>
<evidence type="ECO:0000256" key="10">
    <source>
        <dbReference type="ARBA" id="ARBA00023004"/>
    </source>
</evidence>
<dbReference type="Pfam" id="PF01292">
    <property type="entry name" value="Ni_hydr_CYTB"/>
    <property type="match status" value="1"/>
</dbReference>
<keyword evidence="11 13" id="KW-0472">Membrane</keyword>
<dbReference type="EMBL" id="JACHWZ010000012">
    <property type="protein sequence ID" value="MBB3061874.1"/>
    <property type="molecule type" value="Genomic_DNA"/>
</dbReference>
<evidence type="ECO:0000313" key="15">
    <source>
        <dbReference type="EMBL" id="MBB3061874.1"/>
    </source>
</evidence>
<dbReference type="InterPro" id="IPR052168">
    <property type="entry name" value="Cytochrome_b561_oxidase"/>
</dbReference>
<evidence type="ECO:0000256" key="8">
    <source>
        <dbReference type="ARBA" id="ARBA00022982"/>
    </source>
</evidence>
<dbReference type="GO" id="GO:0046872">
    <property type="term" value="F:metal ion binding"/>
    <property type="evidence" value="ECO:0007669"/>
    <property type="project" value="UniProtKB-KW"/>
</dbReference>
<keyword evidence="10" id="KW-0408">Iron</keyword>
<dbReference type="RefSeq" id="WP_183460673.1">
    <property type="nucleotide sequence ID" value="NZ_JACHWZ010000012.1"/>
</dbReference>
<dbReference type="GO" id="GO:0022904">
    <property type="term" value="P:respiratory electron transport chain"/>
    <property type="evidence" value="ECO:0007669"/>
    <property type="project" value="InterPro"/>
</dbReference>
<evidence type="ECO:0000259" key="14">
    <source>
        <dbReference type="Pfam" id="PF01292"/>
    </source>
</evidence>
<evidence type="ECO:0000256" key="7">
    <source>
        <dbReference type="ARBA" id="ARBA00022723"/>
    </source>
</evidence>
<evidence type="ECO:0000256" key="2">
    <source>
        <dbReference type="ARBA" id="ARBA00004651"/>
    </source>
</evidence>
<proteinExistence type="inferred from homology"/>
<protein>
    <submittedName>
        <fullName evidence="15">Cytochrome b561</fullName>
    </submittedName>
</protein>
<keyword evidence="7" id="KW-0479">Metal-binding</keyword>
<keyword evidence="8" id="KW-0249">Electron transport</keyword>
<name>A0A7W4ZAZ3_9GAMM</name>
<keyword evidence="9 13" id="KW-1133">Transmembrane helix</keyword>
<dbReference type="AlphaFoldDB" id="A0A7W4ZAZ3"/>
<evidence type="ECO:0000256" key="5">
    <source>
        <dbReference type="ARBA" id="ARBA00022617"/>
    </source>
</evidence>
<accession>A0A7W4ZAZ3</accession>
<comment type="cofactor">
    <cofactor evidence="1">
        <name>heme b</name>
        <dbReference type="ChEBI" id="CHEBI:60344"/>
    </cofactor>
</comment>
<feature type="transmembrane region" description="Helical" evidence="13">
    <location>
        <begin position="87"/>
        <end position="107"/>
    </location>
</feature>
<sequence>MQTNIDRWNPVSKGLHWLIAILILCAWGSIELHEFYEKGDPMRKWWEYLHFTIGFGILLLALLRLYWRSTHPRPKLFGGRWQRKVSLLVQGLFYVLMLAMPITGMAMRQFAGKETPLFWLFKLPPLVEKNIDIAEQLEFFHKELLWNTLLALLVLHISGALWHHFVNRDDTLRHMLPWR</sequence>
<evidence type="ECO:0000256" key="4">
    <source>
        <dbReference type="ARBA" id="ARBA00022475"/>
    </source>
</evidence>
<evidence type="ECO:0000256" key="9">
    <source>
        <dbReference type="ARBA" id="ARBA00022989"/>
    </source>
</evidence>
<keyword evidence="16" id="KW-1185">Reference proteome</keyword>
<dbReference type="PANTHER" id="PTHR30529">
    <property type="entry name" value="CYTOCHROME B561"/>
    <property type="match status" value="1"/>
</dbReference>
<feature type="transmembrane region" description="Helical" evidence="13">
    <location>
        <begin position="144"/>
        <end position="165"/>
    </location>
</feature>
<feature type="domain" description="Cytochrome b561 bacterial/Ni-hydrogenase" evidence="14">
    <location>
        <begin position="7"/>
        <end position="177"/>
    </location>
</feature>
<dbReference type="InterPro" id="IPR011577">
    <property type="entry name" value="Cyt_b561_bac/Ni-Hgenase"/>
</dbReference>
<evidence type="ECO:0000256" key="13">
    <source>
        <dbReference type="SAM" id="Phobius"/>
    </source>
</evidence>
<dbReference type="Gene3D" id="1.20.950.20">
    <property type="entry name" value="Transmembrane di-heme cytochromes, Chain C"/>
    <property type="match status" value="1"/>
</dbReference>
<reference evidence="15 16" key="1">
    <citation type="submission" date="2020-08" db="EMBL/GenBank/DDBJ databases">
        <title>Genomic Encyclopedia of Type Strains, Phase III (KMG-III): the genomes of soil and plant-associated and newly described type strains.</title>
        <authorList>
            <person name="Whitman W."/>
        </authorList>
    </citation>
    <scope>NUCLEOTIDE SEQUENCE [LARGE SCALE GENOMIC DNA]</scope>
    <source>
        <strain evidence="15 16">CECT 8799</strain>
    </source>
</reference>
<keyword evidence="3" id="KW-0813">Transport</keyword>
<dbReference type="Proteomes" id="UP000535937">
    <property type="component" value="Unassembled WGS sequence"/>
</dbReference>
<keyword evidence="6 13" id="KW-0812">Transmembrane</keyword>
<evidence type="ECO:0000256" key="1">
    <source>
        <dbReference type="ARBA" id="ARBA00001970"/>
    </source>
</evidence>